<evidence type="ECO:0000313" key="2">
    <source>
        <dbReference type="EMBL" id="KAJ7091899.1"/>
    </source>
</evidence>
<dbReference type="InterPro" id="IPR005914">
    <property type="entry name" value="Acac_CoA_synth"/>
</dbReference>
<dbReference type="PROSITE" id="PS00455">
    <property type="entry name" value="AMP_BINDING"/>
    <property type="match status" value="1"/>
</dbReference>
<keyword evidence="3" id="KW-1185">Reference proteome</keyword>
<dbReference type="Gene3D" id="3.30.300.30">
    <property type="match status" value="1"/>
</dbReference>
<dbReference type="GO" id="GO:0006629">
    <property type="term" value="P:lipid metabolic process"/>
    <property type="evidence" value="ECO:0007669"/>
    <property type="project" value="InterPro"/>
</dbReference>
<dbReference type="InterPro" id="IPR020845">
    <property type="entry name" value="AMP-binding_CS"/>
</dbReference>
<dbReference type="NCBIfam" id="TIGR01217">
    <property type="entry name" value="ac_ac_CoA_syn"/>
    <property type="match status" value="1"/>
</dbReference>
<feature type="domain" description="AMP-dependent synthetase/ligase" evidence="1">
    <location>
        <begin position="100"/>
        <end position="479"/>
    </location>
</feature>
<proteinExistence type="predicted"/>
<name>A0AAD6U5K9_9AGAR</name>
<gene>
    <name evidence="2" type="ORF">B0H15DRAFT_834487</name>
</gene>
<dbReference type="InterPro" id="IPR042099">
    <property type="entry name" value="ANL_N_sf"/>
</dbReference>
<dbReference type="InterPro" id="IPR045851">
    <property type="entry name" value="AMP-bd_C_sf"/>
</dbReference>
<comment type="caution">
    <text evidence="2">The sequence shown here is derived from an EMBL/GenBank/DDBJ whole genome shotgun (WGS) entry which is preliminary data.</text>
</comment>
<reference evidence="2" key="1">
    <citation type="submission" date="2023-03" db="EMBL/GenBank/DDBJ databases">
        <title>Massive genome expansion in bonnet fungi (Mycena s.s.) driven by repeated elements and novel gene families across ecological guilds.</title>
        <authorList>
            <consortium name="Lawrence Berkeley National Laboratory"/>
            <person name="Harder C.B."/>
            <person name="Miyauchi S."/>
            <person name="Viragh M."/>
            <person name="Kuo A."/>
            <person name="Thoen E."/>
            <person name="Andreopoulos B."/>
            <person name="Lu D."/>
            <person name="Skrede I."/>
            <person name="Drula E."/>
            <person name="Henrissat B."/>
            <person name="Morin E."/>
            <person name="Kohler A."/>
            <person name="Barry K."/>
            <person name="LaButti K."/>
            <person name="Morin E."/>
            <person name="Salamov A."/>
            <person name="Lipzen A."/>
            <person name="Mereny Z."/>
            <person name="Hegedus B."/>
            <person name="Baldrian P."/>
            <person name="Stursova M."/>
            <person name="Weitz H."/>
            <person name="Taylor A."/>
            <person name="Grigoriev I.V."/>
            <person name="Nagy L.G."/>
            <person name="Martin F."/>
            <person name="Kauserud H."/>
        </authorList>
    </citation>
    <scope>NUCLEOTIDE SEQUENCE</scope>
    <source>
        <strain evidence="2">CBHHK173m</strain>
    </source>
</reference>
<dbReference type="PANTHER" id="PTHR42921">
    <property type="entry name" value="ACETOACETYL-COA SYNTHETASE"/>
    <property type="match status" value="1"/>
</dbReference>
<sequence>MSSHFEDSAPIWHPTNPAWCASERLRRLINGKHGLNLEDYHALQRYSVESYSFWLDLWEFLGIISSVPPGTKIFEAGRIPEVPIWFPDARLNYAENLLHRTDDAIACTAGGESGVVHHYTYRQLRALVRQMARAMRRHGLQPEDRVAAIVNNTITSVVICLATASIGAIYSSTATDMGTHGILDRYRQIRPVFVFAETEVAYAGKVIDLLPKVTEVFRDLRKHGLRHAIALPSLISGKEISVPESLSLSKFLAMDDGGDLVFEQLPFSQPLFILYSSGTSGPPKCIVHSAGGVLLQTKKEQKIHMGLEPDDTYFQYTTTGWMMWTFMLTGLANGSRVILYDGSPFHPDLRTYLKFINDQGVVLLGTSPRFLSEIQGQGIEPLKVAPFETLKRIAVTGAVLTSPMFRWTQRAFGPQVHVASTSGGTDVCTGFVTGVPSLPNYAGEIQGKSLGMKVEVFDPSGKNIEDTGTAGELVCTRPHPSLPVCFWGDDSGTKFRDAYYNMYPGIWRQGDFMVVNPQTKGMMILGRSDGVLNPSGVRFGSGEIYTVLEQFTNAINDSLCVGQRRPQDKDERVLLFLKMRPGFALDDRLIAQIKGAIRSALSARHVPAFIIEIEDIPYTVNGKRIEIAVKQIVSGSDLKPSGTVANPESLQLYYKFRDLEENAPAAAPLKSKM</sequence>
<organism evidence="2 3">
    <name type="scientific">Mycena belliarum</name>
    <dbReference type="NCBI Taxonomy" id="1033014"/>
    <lineage>
        <taxon>Eukaryota</taxon>
        <taxon>Fungi</taxon>
        <taxon>Dikarya</taxon>
        <taxon>Basidiomycota</taxon>
        <taxon>Agaricomycotina</taxon>
        <taxon>Agaricomycetes</taxon>
        <taxon>Agaricomycetidae</taxon>
        <taxon>Agaricales</taxon>
        <taxon>Marasmiineae</taxon>
        <taxon>Mycenaceae</taxon>
        <taxon>Mycena</taxon>
    </lineage>
</organism>
<dbReference type="GO" id="GO:0030729">
    <property type="term" value="F:acetoacetate-CoA ligase activity"/>
    <property type="evidence" value="ECO:0007669"/>
    <property type="project" value="InterPro"/>
</dbReference>
<protein>
    <recommendedName>
        <fullName evidence="1">AMP-dependent synthetase/ligase domain-containing protein</fullName>
    </recommendedName>
</protein>
<evidence type="ECO:0000313" key="3">
    <source>
        <dbReference type="Proteomes" id="UP001222325"/>
    </source>
</evidence>
<dbReference type="InterPro" id="IPR000873">
    <property type="entry name" value="AMP-dep_synth/lig_dom"/>
</dbReference>
<dbReference type="Pfam" id="PF00501">
    <property type="entry name" value="AMP-binding"/>
    <property type="match status" value="1"/>
</dbReference>
<dbReference type="NCBIfam" id="NF002937">
    <property type="entry name" value="PRK03584.1"/>
    <property type="match status" value="1"/>
</dbReference>
<dbReference type="SUPFAM" id="SSF56801">
    <property type="entry name" value="Acetyl-CoA synthetase-like"/>
    <property type="match status" value="1"/>
</dbReference>
<dbReference type="EMBL" id="JARJCN010000019">
    <property type="protein sequence ID" value="KAJ7091899.1"/>
    <property type="molecule type" value="Genomic_DNA"/>
</dbReference>
<dbReference type="AlphaFoldDB" id="A0AAD6U5K9"/>
<accession>A0AAD6U5K9</accession>
<dbReference type="Proteomes" id="UP001222325">
    <property type="component" value="Unassembled WGS sequence"/>
</dbReference>
<evidence type="ECO:0000259" key="1">
    <source>
        <dbReference type="Pfam" id="PF00501"/>
    </source>
</evidence>
<dbReference type="PANTHER" id="PTHR42921:SF4">
    <property type="entry name" value="ACETOACETYL-COA SYNTHASE (AFU_ORTHOLOGUE AFUA_8G04770)"/>
    <property type="match status" value="1"/>
</dbReference>
<dbReference type="Gene3D" id="3.40.50.12780">
    <property type="entry name" value="N-terminal domain of ligase-like"/>
    <property type="match status" value="1"/>
</dbReference>